<evidence type="ECO:0000256" key="2">
    <source>
        <dbReference type="SAM" id="SignalP"/>
    </source>
</evidence>
<dbReference type="InterPro" id="IPR011990">
    <property type="entry name" value="TPR-like_helical_dom_sf"/>
</dbReference>
<evidence type="ECO:0008006" key="5">
    <source>
        <dbReference type="Google" id="ProtNLM"/>
    </source>
</evidence>
<dbReference type="RefSeq" id="WP_269580380.1">
    <property type="nucleotide sequence ID" value="NZ_CP114589.1"/>
</dbReference>
<gene>
    <name evidence="3" type="ORF">N8M53_13480</name>
</gene>
<dbReference type="InterPro" id="IPR019734">
    <property type="entry name" value="TPR_rpt"/>
</dbReference>
<evidence type="ECO:0000313" key="4">
    <source>
        <dbReference type="Proteomes" id="UP001164748"/>
    </source>
</evidence>
<name>A0AA47KP07_9GAMM</name>
<feature type="chain" id="PRO_5041215013" description="Tetratricopeptide repeat protein" evidence="2">
    <location>
        <begin position="26"/>
        <end position="214"/>
    </location>
</feature>
<dbReference type="SUPFAM" id="SSF48452">
    <property type="entry name" value="TPR-like"/>
    <property type="match status" value="1"/>
</dbReference>
<dbReference type="AlphaFoldDB" id="A0AA47KP07"/>
<accession>A0AA47KP07</accession>
<dbReference type="Proteomes" id="UP001164748">
    <property type="component" value="Plasmid unnamed"/>
</dbReference>
<dbReference type="PROSITE" id="PS50005">
    <property type="entry name" value="TPR"/>
    <property type="match status" value="1"/>
</dbReference>
<sequence length="214" mass="23396">MTIRKSFYITVWALSCSLISATALADPILAKIQTRWAQCNYTVESSDDKVACFDRLIDDTQIALLAQPARHDLKIWLAINKSSLAGVDGGMGALGLVKDAKILLEDVITQAPETLDGSALTSLATLYHKVPGWPLAFGDDDKAAELFKKALAINPDGIDPNYFYGEFLADTGKTNLAVAFLKHAQQAPARPDRPLADQGRQQEIIQKLKELNQQ</sequence>
<feature type="signal peptide" evidence="2">
    <location>
        <begin position="1"/>
        <end position="25"/>
    </location>
</feature>
<dbReference type="Gene3D" id="1.25.40.10">
    <property type="entry name" value="Tetratricopeptide repeat domain"/>
    <property type="match status" value="1"/>
</dbReference>
<keyword evidence="1" id="KW-0802">TPR repeat</keyword>
<dbReference type="Pfam" id="PF14559">
    <property type="entry name" value="TPR_19"/>
    <property type="match status" value="1"/>
</dbReference>
<dbReference type="PROSITE" id="PS51257">
    <property type="entry name" value="PROKAR_LIPOPROTEIN"/>
    <property type="match status" value="1"/>
</dbReference>
<evidence type="ECO:0000313" key="3">
    <source>
        <dbReference type="EMBL" id="WBA10363.1"/>
    </source>
</evidence>
<keyword evidence="2" id="KW-0732">Signal</keyword>
<dbReference type="EMBL" id="CP114589">
    <property type="protein sequence ID" value="WBA10363.1"/>
    <property type="molecule type" value="Genomic_DNA"/>
</dbReference>
<protein>
    <recommendedName>
        <fullName evidence="5">Tetratricopeptide repeat protein</fullName>
    </recommendedName>
</protein>
<keyword evidence="3" id="KW-0614">Plasmid</keyword>
<organism evidence="3 4">
    <name type="scientific">Salinivibrio kushneri</name>
    <dbReference type="NCBI Taxonomy" id="1908198"/>
    <lineage>
        <taxon>Bacteria</taxon>
        <taxon>Pseudomonadati</taxon>
        <taxon>Pseudomonadota</taxon>
        <taxon>Gammaproteobacteria</taxon>
        <taxon>Vibrionales</taxon>
        <taxon>Vibrionaceae</taxon>
        <taxon>Salinivibrio</taxon>
    </lineage>
</organism>
<feature type="repeat" description="TPR" evidence="1">
    <location>
        <begin position="124"/>
        <end position="157"/>
    </location>
</feature>
<geneLocation type="plasmid" evidence="3 4">
    <name>unnamed</name>
</geneLocation>
<reference evidence="3" key="1">
    <citation type="submission" date="2022-09" db="EMBL/GenBank/DDBJ databases">
        <authorList>
            <person name="Li Z.-J."/>
        </authorList>
    </citation>
    <scope>NUCLEOTIDE SEQUENCE</scope>
    <source>
        <strain evidence="3">TGB11</strain>
        <plasmid evidence="3">unnamed</plasmid>
    </source>
</reference>
<proteinExistence type="predicted"/>
<evidence type="ECO:0000256" key="1">
    <source>
        <dbReference type="PROSITE-ProRule" id="PRU00339"/>
    </source>
</evidence>